<dbReference type="PANTHER" id="PTHR30487">
    <property type="entry name" value="TYPE 4 PREPILIN-LIKE PROTEINS LEADER PEPTIDE-PROCESSING ENZYME"/>
    <property type="match status" value="1"/>
</dbReference>
<evidence type="ECO:0000313" key="5">
    <source>
        <dbReference type="Proteomes" id="UP001201873"/>
    </source>
</evidence>
<keyword evidence="2" id="KW-0472">Membrane</keyword>
<feature type="transmembrane region" description="Helical" evidence="2">
    <location>
        <begin position="199"/>
        <end position="217"/>
    </location>
</feature>
<dbReference type="InterPro" id="IPR000045">
    <property type="entry name" value="Prepilin_IV_endopep_pep"/>
</dbReference>
<feature type="transmembrane region" description="Helical" evidence="2">
    <location>
        <begin position="69"/>
        <end position="85"/>
    </location>
</feature>
<dbReference type="Pfam" id="PF01478">
    <property type="entry name" value="Peptidase_A24"/>
    <property type="match status" value="1"/>
</dbReference>
<feature type="transmembrane region" description="Helical" evidence="2">
    <location>
        <begin position="121"/>
        <end position="143"/>
    </location>
</feature>
<dbReference type="RefSeq" id="WP_248826529.1">
    <property type="nucleotide sequence ID" value="NZ_JALKFT010000033.1"/>
</dbReference>
<evidence type="ECO:0000256" key="2">
    <source>
        <dbReference type="SAM" id="Phobius"/>
    </source>
</evidence>
<reference evidence="4 5" key="1">
    <citation type="submission" date="2022-04" db="EMBL/GenBank/DDBJ databases">
        <title>Genome diversity in the genus Frankia.</title>
        <authorList>
            <person name="Carlos-Shanley C."/>
            <person name="Hahn D."/>
        </authorList>
    </citation>
    <scope>NUCLEOTIDE SEQUENCE [LARGE SCALE GENOMIC DNA]</scope>
    <source>
        <strain evidence="4 5">Ag45/Mut15</strain>
    </source>
</reference>
<comment type="caution">
    <text evidence="4">The sequence shown here is derived from an EMBL/GenBank/DDBJ whole genome shotgun (WGS) entry which is preliminary data.</text>
</comment>
<feature type="domain" description="Prepilin type IV endopeptidase peptidase" evidence="3">
    <location>
        <begin position="78"/>
        <end position="185"/>
    </location>
</feature>
<feature type="transmembrane region" description="Helical" evidence="2">
    <location>
        <begin position="97"/>
        <end position="114"/>
    </location>
</feature>
<proteinExistence type="inferred from homology"/>
<dbReference type="PANTHER" id="PTHR30487:SF0">
    <property type="entry name" value="PREPILIN LEADER PEPTIDASE_N-METHYLTRANSFERASE-RELATED"/>
    <property type="match status" value="1"/>
</dbReference>
<dbReference type="InterPro" id="IPR050882">
    <property type="entry name" value="Prepilin_peptidase/N-MTase"/>
</dbReference>
<accession>A0ABT0K3N2</accession>
<dbReference type="Gene3D" id="1.20.120.1220">
    <property type="match status" value="1"/>
</dbReference>
<sequence>MGEIWCGAAIGLVALGVAVRWGPWVVALFTSPRASESPRDPPRAWPLALVTAAVLGSVVTVLHRQPSWVPAYAWLGVVGVWLAAIDLREHRLPDPLVLPSYPVVGLLLGLAALLDDAPGRLLRAAVAGLVCFAVFLVLYRLAGGGLGRGDVKLVGLLGMALGWLGWRSVLFGMFAGIVLAGVVALGLLAARRVHRRDRLAYGPFLLAGTLLAVLATGG</sequence>
<evidence type="ECO:0000259" key="3">
    <source>
        <dbReference type="Pfam" id="PF01478"/>
    </source>
</evidence>
<comment type="similarity">
    <text evidence="1">Belongs to the peptidase A24 family.</text>
</comment>
<keyword evidence="5" id="KW-1185">Reference proteome</keyword>
<name>A0ABT0K3N2_9ACTN</name>
<evidence type="ECO:0000313" key="4">
    <source>
        <dbReference type="EMBL" id="MCK9878426.1"/>
    </source>
</evidence>
<gene>
    <name evidence="4" type="ORF">MXD59_22075</name>
</gene>
<feature type="transmembrane region" description="Helical" evidence="2">
    <location>
        <begin position="163"/>
        <end position="187"/>
    </location>
</feature>
<organism evidence="4 5">
    <name type="scientific">Frankia umida</name>
    <dbReference type="NCBI Taxonomy" id="573489"/>
    <lineage>
        <taxon>Bacteria</taxon>
        <taxon>Bacillati</taxon>
        <taxon>Actinomycetota</taxon>
        <taxon>Actinomycetes</taxon>
        <taxon>Frankiales</taxon>
        <taxon>Frankiaceae</taxon>
        <taxon>Frankia</taxon>
    </lineage>
</organism>
<keyword evidence="2" id="KW-1133">Transmembrane helix</keyword>
<dbReference type="Proteomes" id="UP001201873">
    <property type="component" value="Unassembled WGS sequence"/>
</dbReference>
<evidence type="ECO:0000256" key="1">
    <source>
        <dbReference type="ARBA" id="ARBA00005801"/>
    </source>
</evidence>
<feature type="transmembrane region" description="Helical" evidence="2">
    <location>
        <begin position="44"/>
        <end position="62"/>
    </location>
</feature>
<dbReference type="EMBL" id="JALKFT010000033">
    <property type="protein sequence ID" value="MCK9878426.1"/>
    <property type="molecule type" value="Genomic_DNA"/>
</dbReference>
<protein>
    <submittedName>
        <fullName evidence="4">A24 family peptidase</fullName>
    </submittedName>
</protein>
<keyword evidence="2" id="KW-0812">Transmembrane</keyword>